<feature type="transmembrane region" description="Helical" evidence="7">
    <location>
        <begin position="587"/>
        <end position="607"/>
    </location>
</feature>
<dbReference type="Proteomes" id="UP000033140">
    <property type="component" value="Unassembled WGS sequence"/>
</dbReference>
<evidence type="ECO:0000256" key="4">
    <source>
        <dbReference type="ARBA" id="ARBA00022729"/>
    </source>
</evidence>
<evidence type="ECO:0000313" key="8">
    <source>
        <dbReference type="EMBL" id="GAO47332.1"/>
    </source>
</evidence>
<evidence type="ECO:0008006" key="10">
    <source>
        <dbReference type="Google" id="ProtNLM"/>
    </source>
</evidence>
<feature type="transmembrane region" description="Helical" evidence="7">
    <location>
        <begin position="676"/>
        <end position="696"/>
    </location>
</feature>
<keyword evidence="4" id="KW-0732">Signal</keyword>
<keyword evidence="3 7" id="KW-0812">Transmembrane</keyword>
<evidence type="ECO:0000256" key="6">
    <source>
        <dbReference type="ARBA" id="ARBA00023136"/>
    </source>
</evidence>
<dbReference type="GO" id="GO:0016788">
    <property type="term" value="F:hydrolase activity, acting on ester bonds"/>
    <property type="evidence" value="ECO:0007669"/>
    <property type="project" value="TreeGrafter"/>
</dbReference>
<feature type="transmembrane region" description="Helical" evidence="7">
    <location>
        <begin position="650"/>
        <end position="670"/>
    </location>
</feature>
<feature type="transmembrane region" description="Helical" evidence="7">
    <location>
        <begin position="619"/>
        <end position="638"/>
    </location>
</feature>
<proteinExistence type="predicted"/>
<dbReference type="AlphaFoldDB" id="A0A0E9NBT0"/>
<gene>
    <name evidence="8" type="ORF">G7K_1540-t1</name>
</gene>
<evidence type="ECO:0000256" key="7">
    <source>
        <dbReference type="SAM" id="Phobius"/>
    </source>
</evidence>
<protein>
    <recommendedName>
        <fullName evidence="10">Post-GPI attachment to proteins factor 3</fullName>
    </recommendedName>
</protein>
<evidence type="ECO:0000313" key="9">
    <source>
        <dbReference type="Proteomes" id="UP000033140"/>
    </source>
</evidence>
<dbReference type="EMBL" id="BACD03000008">
    <property type="protein sequence ID" value="GAO47332.1"/>
    <property type="molecule type" value="Genomic_DNA"/>
</dbReference>
<feature type="transmembrane region" description="Helical" evidence="7">
    <location>
        <begin position="708"/>
        <end position="727"/>
    </location>
</feature>
<evidence type="ECO:0000256" key="5">
    <source>
        <dbReference type="ARBA" id="ARBA00022989"/>
    </source>
</evidence>
<dbReference type="PANTHER" id="PTHR13148">
    <property type="entry name" value="PER1-RELATED"/>
    <property type="match status" value="1"/>
</dbReference>
<feature type="transmembrane region" description="Helical" evidence="7">
    <location>
        <begin position="739"/>
        <end position="757"/>
    </location>
</feature>
<name>A0A0E9NBT0_SAICN</name>
<comment type="subcellular location">
    <subcellularLocation>
        <location evidence="1">Endomembrane system</location>
        <topology evidence="1">Multi-pass membrane protein</topology>
    </subcellularLocation>
</comment>
<dbReference type="GO" id="GO:0005789">
    <property type="term" value="C:endoplasmic reticulum membrane"/>
    <property type="evidence" value="ECO:0007669"/>
    <property type="project" value="TreeGrafter"/>
</dbReference>
<keyword evidence="5 7" id="KW-1133">Transmembrane helix</keyword>
<dbReference type="GO" id="GO:0006506">
    <property type="term" value="P:GPI anchor biosynthetic process"/>
    <property type="evidence" value="ECO:0007669"/>
    <property type="project" value="UniProtKB-KW"/>
</dbReference>
<feature type="transmembrane region" description="Helical" evidence="7">
    <location>
        <begin position="546"/>
        <end position="566"/>
    </location>
</feature>
<dbReference type="InterPro" id="IPR007217">
    <property type="entry name" value="Per1-like"/>
</dbReference>
<sequence length="776" mass="86607">MRFAAVHKTNSLARSSHAFICRSISLSPPNVPPTINDRDLPAFHFHLCLGVSYCILSYRSQDQDSTSLTHSVLAVSLILGVLSFKLVRNNDIQISGVLRVRLAAHVSLDALALLHGQSVVGKVHHGLLPMSVLCVGSGTELDGLVACVEGDVEPENKGVDVVVSSGHDSEVTGEGEVFYGDSKEVEGGDTARVGDDVLDVDDVDQGLLERDLLDGGVVKAVHIIPVTDLLLLVVSILDTSDEHGSLVGEHHTTGRQVLVTSQQHGVQHRFIQQEVSHPLGDDNVDLLHRQLDLLHLTLDQGNLIRQSVDIDNFPCLLDDVGHIDTINVLRSSLCAEHGQNTSTAPNIKNNLILEQVLVVQHRVAVRPRSDLILQHFLVNTKVGIRVKVVVLGGHALGLGRRRGSTSHLNVLLGHLKGLLNGIFLLVERTLESVSKISGGGRLHVIRLRLDLDYYHRKADPGKPPKIKSTVVYASRGDRLPAFQYCLQKCTDNLCNPSSGTTYLPIHLRLLGWTCESNCDYLCQRALTAEHVASNHVIEQYHGKWPFLRIFGMQEPLSVLFSVLNGYEHWRGFRRLRARIPDRYVMKPFYLISSIVGMWAWLCSSIFHTRDYIITERADYFAAGLTMMYTLFYVPIRIFHLYRHPKSKTIVTSWGLICLTAYLAHVSYLSFVTFDYSYNMLANVLVGFASNLLWIYYSLTHYSSRPAWALWPAAIVVAVGCAMSLELFDFPPVWDLLDAHALWHASTVVLVRAFYAFLERDAEWESREEMKGEVGRR</sequence>
<reference evidence="8 9" key="2">
    <citation type="journal article" date="2014" name="J. Gen. Appl. Microbiol.">
        <title>The early diverging ascomycetous budding yeast Saitoella complicata has three histone deacetylases belonging to the Clr6, Hos2, and Rpd3 lineages.</title>
        <authorList>
            <person name="Nishida H."/>
            <person name="Matsumoto T."/>
            <person name="Kondo S."/>
            <person name="Hamamoto M."/>
            <person name="Yoshikawa H."/>
        </authorList>
    </citation>
    <scope>NUCLEOTIDE SEQUENCE [LARGE SCALE GENOMIC DNA]</scope>
    <source>
        <strain evidence="8 9">NRRL Y-17804</strain>
    </source>
</reference>
<keyword evidence="9" id="KW-1185">Reference proteome</keyword>
<reference evidence="8 9" key="1">
    <citation type="journal article" date="2011" name="J. Gen. Appl. Microbiol.">
        <title>Draft genome sequencing of the enigmatic yeast Saitoella complicata.</title>
        <authorList>
            <person name="Nishida H."/>
            <person name="Hamamoto M."/>
            <person name="Sugiyama J."/>
        </authorList>
    </citation>
    <scope>NUCLEOTIDE SEQUENCE [LARGE SCALE GENOMIC DNA]</scope>
    <source>
        <strain evidence="8 9">NRRL Y-17804</strain>
    </source>
</reference>
<organism evidence="8 9">
    <name type="scientific">Saitoella complicata (strain BCRC 22490 / CBS 7301 / JCM 7358 / NBRC 10748 / NRRL Y-17804)</name>
    <dbReference type="NCBI Taxonomy" id="698492"/>
    <lineage>
        <taxon>Eukaryota</taxon>
        <taxon>Fungi</taxon>
        <taxon>Dikarya</taxon>
        <taxon>Ascomycota</taxon>
        <taxon>Taphrinomycotina</taxon>
        <taxon>Taphrinomycotina incertae sedis</taxon>
        <taxon>Saitoella</taxon>
    </lineage>
</organism>
<keyword evidence="2" id="KW-0337">GPI-anchor biosynthesis</keyword>
<reference evidence="8 9" key="3">
    <citation type="journal article" date="2015" name="Genome Announc.">
        <title>Draft Genome Sequence of the Archiascomycetous Yeast Saitoella complicata.</title>
        <authorList>
            <person name="Yamauchi K."/>
            <person name="Kondo S."/>
            <person name="Hamamoto M."/>
            <person name="Takahashi Y."/>
            <person name="Ogura Y."/>
            <person name="Hayashi T."/>
            <person name="Nishida H."/>
        </authorList>
    </citation>
    <scope>NUCLEOTIDE SEQUENCE [LARGE SCALE GENOMIC DNA]</scope>
    <source>
        <strain evidence="8 9">NRRL Y-17804</strain>
    </source>
</reference>
<accession>A0A0E9NBT0</accession>
<dbReference type="STRING" id="698492.A0A0E9NBT0"/>
<evidence type="ECO:0000256" key="1">
    <source>
        <dbReference type="ARBA" id="ARBA00004127"/>
    </source>
</evidence>
<evidence type="ECO:0000256" key="3">
    <source>
        <dbReference type="ARBA" id="ARBA00022692"/>
    </source>
</evidence>
<dbReference type="PANTHER" id="PTHR13148:SF0">
    <property type="entry name" value="POST-GPI ATTACHMENT TO PROTEINS FACTOR 3"/>
    <property type="match status" value="1"/>
</dbReference>
<dbReference type="Pfam" id="PF04080">
    <property type="entry name" value="Per1"/>
    <property type="match status" value="1"/>
</dbReference>
<keyword evidence="6 7" id="KW-0472">Membrane</keyword>
<comment type="caution">
    <text evidence="8">The sequence shown here is derived from an EMBL/GenBank/DDBJ whole genome shotgun (WGS) entry which is preliminary data.</text>
</comment>
<evidence type="ECO:0000256" key="2">
    <source>
        <dbReference type="ARBA" id="ARBA00022502"/>
    </source>
</evidence>